<keyword evidence="2" id="KW-1185">Reference proteome</keyword>
<proteinExistence type="predicted"/>
<name>A0ABQ4SFP3_9HYPH</name>
<protein>
    <recommendedName>
        <fullName evidence="3">Flagellar protein FlgN</fullName>
    </recommendedName>
</protein>
<dbReference type="EMBL" id="BPQQ01000037">
    <property type="protein sequence ID" value="GJE01369.1"/>
    <property type="molecule type" value="Genomic_DNA"/>
</dbReference>
<comment type="caution">
    <text evidence="1">The sequence shown here is derived from an EMBL/GenBank/DDBJ whole genome shotgun (WGS) entry which is preliminary data.</text>
</comment>
<sequence>MLLASLTRLEATIDAETEALSAHAAFDQDAFNRRKSQSLLELTRLARREDALADPEVAACLARLRDKLARNQQVVALHLRAAEEVSDVVARALRAAESDGTYTAAPRIAAR</sequence>
<reference evidence="1" key="2">
    <citation type="submission" date="2021-08" db="EMBL/GenBank/DDBJ databases">
        <authorList>
            <person name="Tani A."/>
            <person name="Ola A."/>
            <person name="Ogura Y."/>
            <person name="Katsura K."/>
            <person name="Hayashi T."/>
        </authorList>
    </citation>
    <scope>NUCLEOTIDE SEQUENCE</scope>
    <source>
        <strain evidence="1">DSM 17168</strain>
    </source>
</reference>
<organism evidence="1 2">
    <name type="scientific">Methylobacterium isbiliense</name>
    <dbReference type="NCBI Taxonomy" id="315478"/>
    <lineage>
        <taxon>Bacteria</taxon>
        <taxon>Pseudomonadati</taxon>
        <taxon>Pseudomonadota</taxon>
        <taxon>Alphaproteobacteria</taxon>
        <taxon>Hyphomicrobiales</taxon>
        <taxon>Methylobacteriaceae</taxon>
        <taxon>Methylobacterium</taxon>
    </lineage>
</organism>
<evidence type="ECO:0008006" key="3">
    <source>
        <dbReference type="Google" id="ProtNLM"/>
    </source>
</evidence>
<gene>
    <name evidence="1" type="ORF">GMJLKIPL_3299</name>
</gene>
<dbReference type="RefSeq" id="WP_238236248.1">
    <property type="nucleotide sequence ID" value="NZ_BPQQ01000037.1"/>
</dbReference>
<dbReference type="Proteomes" id="UP001055153">
    <property type="component" value="Unassembled WGS sequence"/>
</dbReference>
<reference evidence="1" key="1">
    <citation type="journal article" date="2021" name="Front. Microbiol.">
        <title>Comprehensive Comparative Genomics and Phenotyping of Methylobacterium Species.</title>
        <authorList>
            <person name="Alessa O."/>
            <person name="Ogura Y."/>
            <person name="Fujitani Y."/>
            <person name="Takami H."/>
            <person name="Hayashi T."/>
            <person name="Sahin N."/>
            <person name="Tani A."/>
        </authorList>
    </citation>
    <scope>NUCLEOTIDE SEQUENCE</scope>
    <source>
        <strain evidence="1">DSM 17168</strain>
    </source>
</reference>
<evidence type="ECO:0000313" key="1">
    <source>
        <dbReference type="EMBL" id="GJE01369.1"/>
    </source>
</evidence>
<evidence type="ECO:0000313" key="2">
    <source>
        <dbReference type="Proteomes" id="UP001055153"/>
    </source>
</evidence>
<accession>A0ABQ4SFP3</accession>